<reference evidence="1 2" key="1">
    <citation type="submission" date="2024-04" db="EMBL/GenBank/DDBJ databases">
        <title>Defined microbial consortia suppress multidrug-resistant proinflammatory Enterobacteriaceae via ecological control.</title>
        <authorList>
            <person name="Furuichi M."/>
            <person name="Kawaguchi T."/>
            <person name="Pust M."/>
            <person name="Yasuma K."/>
            <person name="Plichta D."/>
            <person name="Hasegawa N."/>
            <person name="Ohya T."/>
            <person name="Bhattarai S."/>
            <person name="Sasajima S."/>
            <person name="Aoto Y."/>
            <person name="Tuganbaev T."/>
            <person name="Yaginuma M."/>
            <person name="Ueda M."/>
            <person name="Okahashi N."/>
            <person name="Amafuji K."/>
            <person name="Kiridooshi Y."/>
            <person name="Sugita K."/>
            <person name="Strazar M."/>
            <person name="Skelly A."/>
            <person name="Suda W."/>
            <person name="Hattori M."/>
            <person name="Nakamoto N."/>
            <person name="Caballero S."/>
            <person name="Norman J."/>
            <person name="Olle B."/>
            <person name="Tanoue T."/>
            <person name="Arita M."/>
            <person name="Bucci V."/>
            <person name="Atarashi K."/>
            <person name="Xavier R."/>
            <person name="Honda K."/>
        </authorList>
    </citation>
    <scope>NUCLEOTIDE SEQUENCE [LARGE SCALE GENOMIC DNA]</scope>
    <source>
        <strain evidence="2">k04-0078-D8-1</strain>
    </source>
</reference>
<proteinExistence type="predicted"/>
<name>A0ABQ0BG33_9FIRM</name>
<protein>
    <submittedName>
        <fullName evidence="1">Uncharacterized protein</fullName>
    </submittedName>
</protein>
<sequence length="44" mass="5212">MDRILLEGDSRQALKRLQVMKEKSWKLNYAACKVDTFLCRVRPT</sequence>
<evidence type="ECO:0000313" key="1">
    <source>
        <dbReference type="EMBL" id="GAA6410425.1"/>
    </source>
</evidence>
<keyword evidence="2" id="KW-1185">Reference proteome</keyword>
<dbReference type="Proteomes" id="UP001600943">
    <property type="component" value="Unassembled WGS sequence"/>
</dbReference>
<evidence type="ECO:0000313" key="2">
    <source>
        <dbReference type="Proteomes" id="UP001600943"/>
    </source>
</evidence>
<dbReference type="EMBL" id="BAABYW010000001">
    <property type="protein sequence ID" value="GAA6410425.1"/>
    <property type="molecule type" value="Genomic_DNA"/>
</dbReference>
<gene>
    <name evidence="1" type="ORF">K040078D81_45420</name>
</gene>
<comment type="caution">
    <text evidence="1">The sequence shown here is derived from an EMBL/GenBank/DDBJ whole genome shotgun (WGS) entry which is preliminary data.</text>
</comment>
<accession>A0ABQ0BG33</accession>
<organism evidence="1 2">
    <name type="scientific">Blautia hominis</name>
    <dbReference type="NCBI Taxonomy" id="2025493"/>
    <lineage>
        <taxon>Bacteria</taxon>
        <taxon>Bacillati</taxon>
        <taxon>Bacillota</taxon>
        <taxon>Clostridia</taxon>
        <taxon>Lachnospirales</taxon>
        <taxon>Lachnospiraceae</taxon>
        <taxon>Blautia</taxon>
    </lineage>
</organism>